<dbReference type="Proteomes" id="UP000502508">
    <property type="component" value="Chromosome"/>
</dbReference>
<reference evidence="1 2" key="2">
    <citation type="submission" date="2020-03" db="EMBL/GenBank/DDBJ databases">
        <authorList>
            <person name="Ichikawa N."/>
            <person name="Kimura A."/>
            <person name="Kitahashi Y."/>
            <person name="Uohara A."/>
        </authorList>
    </citation>
    <scope>NUCLEOTIDE SEQUENCE [LARGE SCALE GENOMIC DNA]</scope>
    <source>
        <strain evidence="1 2">NBRC 107702</strain>
    </source>
</reference>
<dbReference type="AlphaFoldDB" id="A0A6F8Y2E0"/>
<proteinExistence type="predicted"/>
<name>A0A6F8Y2E0_9ACTN</name>
<evidence type="ECO:0000313" key="2">
    <source>
        <dbReference type="Proteomes" id="UP000502508"/>
    </source>
</evidence>
<dbReference type="KEGG" id="pfla:Pflav_065510"/>
<keyword evidence="2" id="KW-1185">Reference proteome</keyword>
<organism evidence="1 2">
    <name type="scientific">Phytohabitans flavus</name>
    <dbReference type="NCBI Taxonomy" id="1076124"/>
    <lineage>
        <taxon>Bacteria</taxon>
        <taxon>Bacillati</taxon>
        <taxon>Actinomycetota</taxon>
        <taxon>Actinomycetes</taxon>
        <taxon>Micromonosporales</taxon>
        <taxon>Micromonosporaceae</taxon>
    </lineage>
</organism>
<dbReference type="EMBL" id="AP022870">
    <property type="protein sequence ID" value="BCB80141.1"/>
    <property type="molecule type" value="Genomic_DNA"/>
</dbReference>
<reference evidence="1 2" key="1">
    <citation type="submission" date="2020-03" db="EMBL/GenBank/DDBJ databases">
        <title>Whole genome shotgun sequence of Phytohabitans flavus NBRC 107702.</title>
        <authorList>
            <person name="Komaki H."/>
            <person name="Tamura T."/>
        </authorList>
    </citation>
    <scope>NUCLEOTIDE SEQUENCE [LARGE SCALE GENOMIC DNA]</scope>
    <source>
        <strain evidence="1 2">NBRC 107702</strain>
    </source>
</reference>
<gene>
    <name evidence="1" type="ORF">Pflav_065510</name>
</gene>
<protein>
    <submittedName>
        <fullName evidence="1">Uncharacterized protein</fullName>
    </submittedName>
</protein>
<sequence length="47" mass="5217">MLLDRLDKAVSVADCGHHIVAVFRQQPDEALAEEDRVIGYHDAHGAF</sequence>
<evidence type="ECO:0000313" key="1">
    <source>
        <dbReference type="EMBL" id="BCB80141.1"/>
    </source>
</evidence>
<accession>A0A6F8Y2E0</accession>